<dbReference type="InterPro" id="IPR001584">
    <property type="entry name" value="Integrase_cat-core"/>
</dbReference>
<dbReference type="InterPro" id="IPR012337">
    <property type="entry name" value="RNaseH-like_sf"/>
</dbReference>
<evidence type="ECO:0000256" key="1">
    <source>
        <dbReference type="ARBA" id="ARBA00002190"/>
    </source>
</evidence>
<dbReference type="GO" id="GO:0015074">
    <property type="term" value="P:DNA integration"/>
    <property type="evidence" value="ECO:0007669"/>
    <property type="project" value="InterPro"/>
</dbReference>
<organism evidence="7 8">
    <name type="scientific">Paucilactobacillus hokkaidonensis JCM 18461</name>
    <dbReference type="NCBI Taxonomy" id="1291742"/>
    <lineage>
        <taxon>Bacteria</taxon>
        <taxon>Bacillati</taxon>
        <taxon>Bacillota</taxon>
        <taxon>Bacilli</taxon>
        <taxon>Lactobacillales</taxon>
        <taxon>Lactobacillaceae</taxon>
        <taxon>Paucilactobacillus</taxon>
    </lineage>
</organism>
<sequence length="341" mass="39971">MTQTKNSTKKQYQQLQPEERGIIQILHDQCNSIRQIAYRLHRSPSTVSREIRRGTVKQRNSDYLFFTDYYAETGQIMYKNNRTHCHSKGLLKPCWLFFKMLEQALKQHPRVDSVDGFIHRFKGLHPECRYPSVPTVYRYIDQGLLNLKNSDLPQKLRRHIKGNHNHQRHNKKILGTSIEQRPSVVDDRTTFGNWEGELVKGKRIASEPSLLTITERKSRLELIIKIPNYHADTCLDALQKVINQHNSKWFKSITFDNGSEFYLLSKVHGTQIYFAHPYSPWERGSNENANGLIREYIPKGLSLKQFSEDQITRIQNAINAKLRKSLKYLSSKTCFNQYTTC</sequence>
<keyword evidence="5" id="KW-0233">DNA recombination</keyword>
<name>A0A0A1GXH9_9LACO</name>
<dbReference type="InterPro" id="IPR001598">
    <property type="entry name" value="Transposase_IS30_CS"/>
</dbReference>
<dbReference type="Pfam" id="PF13936">
    <property type="entry name" value="HTH_38"/>
    <property type="match status" value="1"/>
</dbReference>
<dbReference type="STRING" id="1291742.LOOC260_110650"/>
<keyword evidence="4" id="KW-0238">DNA-binding</keyword>
<dbReference type="GO" id="GO:0005829">
    <property type="term" value="C:cytosol"/>
    <property type="evidence" value="ECO:0007669"/>
    <property type="project" value="TreeGrafter"/>
</dbReference>
<gene>
    <name evidence="7" type="ORF">LOOC260_110650</name>
</gene>
<evidence type="ECO:0000256" key="3">
    <source>
        <dbReference type="ARBA" id="ARBA00022578"/>
    </source>
</evidence>
<comment type="similarity">
    <text evidence="2">Belongs to the transposase IS30 family.</text>
</comment>
<evidence type="ECO:0000313" key="7">
    <source>
        <dbReference type="EMBL" id="BAP85604.1"/>
    </source>
</evidence>
<protein>
    <submittedName>
        <fullName evidence="7">Transposase</fullName>
    </submittedName>
</protein>
<dbReference type="PANTHER" id="PTHR10948:SF23">
    <property type="entry name" value="TRANSPOSASE INSI FOR INSERTION SEQUENCE ELEMENT IS30A-RELATED"/>
    <property type="match status" value="1"/>
</dbReference>
<reference evidence="7 8" key="1">
    <citation type="submission" date="2014-11" db="EMBL/GenBank/DDBJ databases">
        <title>Complete genome sequence and analysis of Lactobacillus hokkaidonensis LOOC260T.</title>
        <authorList>
            <person name="Tanizawa Y."/>
            <person name="Tohno M."/>
            <person name="Kaminuma E."/>
            <person name="Nakamura Y."/>
            <person name="Arita M."/>
        </authorList>
    </citation>
    <scope>NUCLEOTIDE SEQUENCE [LARGE SCALE GENOMIC DNA]</scope>
    <source>
        <strain evidence="7 8">LOOC260</strain>
    </source>
</reference>
<dbReference type="GO" id="GO:0006313">
    <property type="term" value="P:DNA transposition"/>
    <property type="evidence" value="ECO:0007669"/>
    <property type="project" value="InterPro"/>
</dbReference>
<evidence type="ECO:0000256" key="5">
    <source>
        <dbReference type="ARBA" id="ARBA00023172"/>
    </source>
</evidence>
<dbReference type="Proteomes" id="UP000031620">
    <property type="component" value="Chromosome"/>
</dbReference>
<dbReference type="KEGG" id="lho:LOOC260_110650"/>
<evidence type="ECO:0000313" key="8">
    <source>
        <dbReference type="Proteomes" id="UP000031620"/>
    </source>
</evidence>
<dbReference type="RefSeq" id="WP_041093503.1">
    <property type="nucleotide sequence ID" value="NZ_AP014680.1"/>
</dbReference>
<dbReference type="SUPFAM" id="SSF53098">
    <property type="entry name" value="Ribonuclease H-like"/>
    <property type="match status" value="1"/>
</dbReference>
<feature type="domain" description="Integrase catalytic" evidence="6">
    <location>
        <begin position="178"/>
        <end position="339"/>
    </location>
</feature>
<dbReference type="AlphaFoldDB" id="A0A0A1GXH9"/>
<dbReference type="NCBIfam" id="NF033563">
    <property type="entry name" value="transpos_IS30"/>
    <property type="match status" value="1"/>
</dbReference>
<dbReference type="PROSITE" id="PS50994">
    <property type="entry name" value="INTEGRASE"/>
    <property type="match status" value="1"/>
</dbReference>
<dbReference type="InterPro" id="IPR036397">
    <property type="entry name" value="RNaseH_sf"/>
</dbReference>
<dbReference type="PANTHER" id="PTHR10948">
    <property type="entry name" value="TRANSPOSASE"/>
    <property type="match status" value="1"/>
</dbReference>
<dbReference type="PROSITE" id="PS01043">
    <property type="entry name" value="TRANSPOSASE_IS30"/>
    <property type="match status" value="1"/>
</dbReference>
<dbReference type="Gene3D" id="3.30.420.10">
    <property type="entry name" value="Ribonuclease H-like superfamily/Ribonuclease H"/>
    <property type="match status" value="1"/>
</dbReference>
<dbReference type="GO" id="GO:0003677">
    <property type="term" value="F:DNA binding"/>
    <property type="evidence" value="ECO:0007669"/>
    <property type="project" value="UniProtKB-KW"/>
</dbReference>
<dbReference type="InterPro" id="IPR053392">
    <property type="entry name" value="Transposase_IS30-like"/>
</dbReference>
<proteinExistence type="inferred from homology"/>
<dbReference type="InterPro" id="IPR051917">
    <property type="entry name" value="Transposase-Integrase"/>
</dbReference>
<keyword evidence="3" id="KW-0815">Transposition</keyword>
<dbReference type="Gene3D" id="1.10.10.60">
    <property type="entry name" value="Homeodomain-like"/>
    <property type="match status" value="1"/>
</dbReference>
<dbReference type="EMBL" id="AP014680">
    <property type="protein sequence ID" value="BAP85604.1"/>
    <property type="molecule type" value="Genomic_DNA"/>
</dbReference>
<evidence type="ECO:0000259" key="6">
    <source>
        <dbReference type="PROSITE" id="PS50994"/>
    </source>
</evidence>
<dbReference type="HOGENOM" id="CLU_035706_0_2_9"/>
<comment type="function">
    <text evidence="1">Required for the transposition of the insertion element.</text>
</comment>
<evidence type="ECO:0000256" key="2">
    <source>
        <dbReference type="ARBA" id="ARBA00006363"/>
    </source>
</evidence>
<dbReference type="GO" id="GO:0004803">
    <property type="term" value="F:transposase activity"/>
    <property type="evidence" value="ECO:0007669"/>
    <property type="project" value="InterPro"/>
</dbReference>
<accession>A0A0A1GXH9</accession>
<evidence type="ECO:0000256" key="4">
    <source>
        <dbReference type="ARBA" id="ARBA00023125"/>
    </source>
</evidence>
<dbReference type="InterPro" id="IPR025246">
    <property type="entry name" value="IS30-like_HTH"/>
</dbReference>